<evidence type="ECO:0000313" key="4">
    <source>
        <dbReference type="Proteomes" id="UP000646749"/>
    </source>
</evidence>
<keyword evidence="2" id="KW-1133">Transmembrane helix</keyword>
<gene>
    <name evidence="3" type="ORF">Pen02_69980</name>
</gene>
<proteinExistence type="predicted"/>
<feature type="transmembrane region" description="Helical" evidence="2">
    <location>
        <begin position="83"/>
        <end position="100"/>
    </location>
</feature>
<protein>
    <submittedName>
        <fullName evidence="3">Uncharacterized protein</fullName>
    </submittedName>
</protein>
<dbReference type="EMBL" id="BONW01000041">
    <property type="protein sequence ID" value="GIG92062.1"/>
    <property type="molecule type" value="Genomic_DNA"/>
</dbReference>
<sequence length="248" mass="25704">MDAGGIDDYLGQIERGLTGARPRWRSQVLDELRYGLEDAADRHRSLGGSRIEAERLAVTEWGPAAVVVRDFAYESLHSGGRRLSVAVLATAPVAVAAWSLTLLSGPPDPWPSDVPIEIELAGRMMTLLALGAVCAAVGVLLGGRRARGVTWRRGSLLGYRAGLAAGGALATSLALALLILLERAVVDPGSVGWPGSVLAAGVSVGVLVLLAGEVRPLVRAGRLTAGALPGERTPGRARTSDGTGDRPQ</sequence>
<evidence type="ECO:0000313" key="3">
    <source>
        <dbReference type="EMBL" id="GIG92062.1"/>
    </source>
</evidence>
<feature type="region of interest" description="Disordered" evidence="1">
    <location>
        <begin position="226"/>
        <end position="248"/>
    </location>
</feature>
<name>A0ABQ4EBE5_9ACTN</name>
<keyword evidence="4" id="KW-1185">Reference proteome</keyword>
<feature type="transmembrane region" description="Helical" evidence="2">
    <location>
        <begin position="193"/>
        <end position="212"/>
    </location>
</feature>
<comment type="caution">
    <text evidence="3">The sequence shown here is derived from an EMBL/GenBank/DDBJ whole genome shotgun (WGS) entry which is preliminary data.</text>
</comment>
<evidence type="ECO:0000256" key="1">
    <source>
        <dbReference type="SAM" id="MobiDB-lite"/>
    </source>
</evidence>
<feature type="transmembrane region" description="Helical" evidence="2">
    <location>
        <begin position="161"/>
        <end position="181"/>
    </location>
</feature>
<keyword evidence="2" id="KW-0472">Membrane</keyword>
<organism evidence="3 4">
    <name type="scientific">Plantactinospora endophytica</name>
    <dbReference type="NCBI Taxonomy" id="673535"/>
    <lineage>
        <taxon>Bacteria</taxon>
        <taxon>Bacillati</taxon>
        <taxon>Actinomycetota</taxon>
        <taxon>Actinomycetes</taxon>
        <taxon>Micromonosporales</taxon>
        <taxon>Micromonosporaceae</taxon>
        <taxon>Plantactinospora</taxon>
    </lineage>
</organism>
<evidence type="ECO:0000256" key="2">
    <source>
        <dbReference type="SAM" id="Phobius"/>
    </source>
</evidence>
<keyword evidence="2" id="KW-0812">Transmembrane</keyword>
<dbReference type="RefSeq" id="WP_203870406.1">
    <property type="nucleotide sequence ID" value="NZ_BONW01000041.1"/>
</dbReference>
<dbReference type="Proteomes" id="UP000646749">
    <property type="component" value="Unassembled WGS sequence"/>
</dbReference>
<feature type="transmembrane region" description="Helical" evidence="2">
    <location>
        <begin position="120"/>
        <end position="141"/>
    </location>
</feature>
<accession>A0ABQ4EBE5</accession>
<reference evidence="3 4" key="1">
    <citation type="submission" date="2021-01" db="EMBL/GenBank/DDBJ databases">
        <title>Whole genome shotgun sequence of Plantactinospora endophytica NBRC 110450.</title>
        <authorList>
            <person name="Komaki H."/>
            <person name="Tamura T."/>
        </authorList>
    </citation>
    <scope>NUCLEOTIDE SEQUENCE [LARGE SCALE GENOMIC DNA]</scope>
    <source>
        <strain evidence="3 4">NBRC 110450</strain>
    </source>
</reference>